<evidence type="ECO:0000313" key="3">
    <source>
        <dbReference type="Proteomes" id="UP000053593"/>
    </source>
</evidence>
<name>A0A0D0CFE3_9AGAR</name>
<accession>A0A0D0CFE3</accession>
<proteinExistence type="predicted"/>
<organism evidence="2 3">
    <name type="scientific">Collybiopsis luxurians FD-317 M1</name>
    <dbReference type="NCBI Taxonomy" id="944289"/>
    <lineage>
        <taxon>Eukaryota</taxon>
        <taxon>Fungi</taxon>
        <taxon>Dikarya</taxon>
        <taxon>Basidiomycota</taxon>
        <taxon>Agaricomycotina</taxon>
        <taxon>Agaricomycetes</taxon>
        <taxon>Agaricomycetidae</taxon>
        <taxon>Agaricales</taxon>
        <taxon>Marasmiineae</taxon>
        <taxon>Omphalotaceae</taxon>
        <taxon>Collybiopsis</taxon>
        <taxon>Collybiopsis luxurians</taxon>
    </lineage>
</organism>
<reference evidence="2 3" key="1">
    <citation type="submission" date="2014-04" db="EMBL/GenBank/DDBJ databases">
        <title>Evolutionary Origins and Diversification of the Mycorrhizal Mutualists.</title>
        <authorList>
            <consortium name="DOE Joint Genome Institute"/>
            <consortium name="Mycorrhizal Genomics Consortium"/>
            <person name="Kohler A."/>
            <person name="Kuo A."/>
            <person name="Nagy L.G."/>
            <person name="Floudas D."/>
            <person name="Copeland A."/>
            <person name="Barry K.W."/>
            <person name="Cichocki N."/>
            <person name="Veneault-Fourrey C."/>
            <person name="LaButti K."/>
            <person name="Lindquist E.A."/>
            <person name="Lipzen A."/>
            <person name="Lundell T."/>
            <person name="Morin E."/>
            <person name="Murat C."/>
            <person name="Riley R."/>
            <person name="Ohm R."/>
            <person name="Sun H."/>
            <person name="Tunlid A."/>
            <person name="Henrissat B."/>
            <person name="Grigoriev I.V."/>
            <person name="Hibbett D.S."/>
            <person name="Martin F."/>
        </authorList>
    </citation>
    <scope>NUCLEOTIDE SEQUENCE [LARGE SCALE GENOMIC DNA]</scope>
    <source>
        <strain evidence="2 3">FD-317 M1</strain>
    </source>
</reference>
<feature type="compositionally biased region" description="Basic and acidic residues" evidence="1">
    <location>
        <begin position="1"/>
        <end position="24"/>
    </location>
</feature>
<sequence>MMEESGRVHPRQRTGELEGRRGGGDEEEDEEAKARHCRSSVVNQLMAITATAPSSFNFLLLPLYPHVCFGTRFTGKRGEIRLGLLHFIENQGVLHRVNVTEYFSKLPLTILSMSLTFYSWHDKPSDILAVIIAHSKWRQQRRFSFLNSKPWKHKQD</sequence>
<dbReference type="Proteomes" id="UP000053593">
    <property type="component" value="Unassembled WGS sequence"/>
</dbReference>
<gene>
    <name evidence="2" type="ORF">GYMLUDRAFT_579468</name>
</gene>
<dbReference type="HOGENOM" id="CLU_1686795_0_0_1"/>
<dbReference type="EMBL" id="KN834771">
    <property type="protein sequence ID" value="KIK61304.1"/>
    <property type="molecule type" value="Genomic_DNA"/>
</dbReference>
<evidence type="ECO:0000256" key="1">
    <source>
        <dbReference type="SAM" id="MobiDB-lite"/>
    </source>
</evidence>
<keyword evidence="3" id="KW-1185">Reference proteome</keyword>
<evidence type="ECO:0000313" key="2">
    <source>
        <dbReference type="EMBL" id="KIK61304.1"/>
    </source>
</evidence>
<feature type="region of interest" description="Disordered" evidence="1">
    <location>
        <begin position="1"/>
        <end position="35"/>
    </location>
</feature>
<dbReference type="AlphaFoldDB" id="A0A0D0CFE3"/>
<protein>
    <submittedName>
        <fullName evidence="2">Uncharacterized protein</fullName>
    </submittedName>
</protein>